<dbReference type="Proteomes" id="UP000078596">
    <property type="component" value="Chromosome"/>
</dbReference>
<dbReference type="KEGG" id="haz:A9404_07570"/>
<dbReference type="PANTHER" id="PTHR37691:SF1">
    <property type="entry name" value="BLR3518 PROTEIN"/>
    <property type="match status" value="1"/>
</dbReference>
<organism evidence="2 3">
    <name type="scientific">Halothiobacillus diazotrophicus</name>
    <dbReference type="NCBI Taxonomy" id="1860122"/>
    <lineage>
        <taxon>Bacteria</taxon>
        <taxon>Pseudomonadati</taxon>
        <taxon>Pseudomonadota</taxon>
        <taxon>Gammaproteobacteria</taxon>
        <taxon>Chromatiales</taxon>
        <taxon>Halothiobacillaceae</taxon>
        <taxon>Halothiobacillus</taxon>
    </lineage>
</organism>
<protein>
    <submittedName>
        <fullName evidence="2">Uncharacterized protein</fullName>
    </submittedName>
</protein>
<gene>
    <name evidence="2" type="ORF">A9404_07570</name>
</gene>
<dbReference type="InterPro" id="IPR027396">
    <property type="entry name" value="DsrEFH-like"/>
</dbReference>
<dbReference type="EMBL" id="CP016027">
    <property type="protein sequence ID" value="ANJ67260.1"/>
    <property type="molecule type" value="Genomic_DNA"/>
</dbReference>
<reference evidence="2 3" key="1">
    <citation type="submission" date="2016-06" db="EMBL/GenBank/DDBJ databases">
        <title>Insight into the functional genes involving in sulfur oxidation in Pearl River water.</title>
        <authorList>
            <person name="Luo J."/>
            <person name="Tan X."/>
            <person name="Lin W."/>
        </authorList>
    </citation>
    <scope>NUCLEOTIDE SEQUENCE [LARGE SCALE GENOMIC DNA]</scope>
    <source>
        <strain evidence="2 3">LS2</strain>
    </source>
</reference>
<accession>A0A191ZHB7</accession>
<name>A0A191ZHB7_9GAMM</name>
<proteinExistence type="predicted"/>
<dbReference type="Gene3D" id="3.40.1260.10">
    <property type="entry name" value="DsrEFH-like"/>
    <property type="match status" value="1"/>
</dbReference>
<dbReference type="SUPFAM" id="SSF75169">
    <property type="entry name" value="DsrEFH-like"/>
    <property type="match status" value="1"/>
</dbReference>
<evidence type="ECO:0000313" key="3">
    <source>
        <dbReference type="Proteomes" id="UP000078596"/>
    </source>
</evidence>
<feature type="signal peptide" evidence="1">
    <location>
        <begin position="1"/>
        <end position="26"/>
    </location>
</feature>
<dbReference type="PANTHER" id="PTHR37691">
    <property type="entry name" value="BLR3518 PROTEIN"/>
    <property type="match status" value="1"/>
</dbReference>
<keyword evidence="1" id="KW-0732">Signal</keyword>
<dbReference type="AlphaFoldDB" id="A0A191ZHB7"/>
<evidence type="ECO:0000256" key="1">
    <source>
        <dbReference type="SAM" id="SignalP"/>
    </source>
</evidence>
<sequence length="159" mass="17134">MIQLSRITPIALLLAASLATTGLAQANEKAEPVAKVMQDKPFAQTRVALQISDGSPDKQTLILNVANNLLKFYGPDKVDIEVVAFGPGLRLLFKGNANSQRIADLAAQGVRFSACENTIKAMTKKLDHVPELNPNARIVPAGIVRMVELNKAGYFVARP</sequence>
<dbReference type="RefSeq" id="WP_066099765.1">
    <property type="nucleotide sequence ID" value="NZ_CP016027.1"/>
</dbReference>
<keyword evidence="3" id="KW-1185">Reference proteome</keyword>
<dbReference type="STRING" id="1860122.A9404_07570"/>
<dbReference type="OrthoDB" id="6368782at2"/>
<evidence type="ECO:0000313" key="2">
    <source>
        <dbReference type="EMBL" id="ANJ67260.1"/>
    </source>
</evidence>
<feature type="chain" id="PRO_5008250394" evidence="1">
    <location>
        <begin position="27"/>
        <end position="159"/>
    </location>
</feature>